<feature type="signal peptide" evidence="5">
    <location>
        <begin position="1"/>
        <end position="32"/>
    </location>
</feature>
<organism evidence="7 8">
    <name type="scientific">Pseudolabrys taiwanensis</name>
    <dbReference type="NCBI Taxonomy" id="331696"/>
    <lineage>
        <taxon>Bacteria</taxon>
        <taxon>Pseudomonadati</taxon>
        <taxon>Pseudomonadota</taxon>
        <taxon>Alphaproteobacteria</taxon>
        <taxon>Hyphomicrobiales</taxon>
        <taxon>Xanthobacteraceae</taxon>
        <taxon>Pseudolabrys</taxon>
    </lineage>
</organism>
<evidence type="ECO:0000259" key="6">
    <source>
        <dbReference type="Pfam" id="PF13458"/>
    </source>
</evidence>
<dbReference type="InterPro" id="IPR051010">
    <property type="entry name" value="BCAA_transport"/>
</dbReference>
<evidence type="ECO:0000256" key="3">
    <source>
        <dbReference type="ARBA" id="ARBA00022729"/>
    </source>
</evidence>
<dbReference type="Pfam" id="PF13458">
    <property type="entry name" value="Peripla_BP_6"/>
    <property type="match status" value="1"/>
</dbReference>
<evidence type="ECO:0000256" key="2">
    <source>
        <dbReference type="ARBA" id="ARBA00022448"/>
    </source>
</evidence>
<comment type="similarity">
    <text evidence="1">Belongs to the leucine-binding protein family.</text>
</comment>
<evidence type="ECO:0000313" key="7">
    <source>
        <dbReference type="EMBL" id="AXK81258.1"/>
    </source>
</evidence>
<dbReference type="GO" id="GO:0006865">
    <property type="term" value="P:amino acid transport"/>
    <property type="evidence" value="ECO:0007669"/>
    <property type="project" value="UniProtKB-KW"/>
</dbReference>
<dbReference type="OrthoDB" id="9786833at2"/>
<dbReference type="InterPro" id="IPR000709">
    <property type="entry name" value="Leu_Ile_Val-bd"/>
</dbReference>
<keyword evidence="2" id="KW-0813">Transport</keyword>
<keyword evidence="4" id="KW-0029">Amino-acid transport</keyword>
<evidence type="ECO:0000313" key="8">
    <source>
        <dbReference type="Proteomes" id="UP000254889"/>
    </source>
</evidence>
<dbReference type="CDD" id="cd06338">
    <property type="entry name" value="PBP1_ABC_ligand_binding-like"/>
    <property type="match status" value="1"/>
</dbReference>
<keyword evidence="3 5" id="KW-0732">Signal</keyword>
<dbReference type="PANTHER" id="PTHR30483">
    <property type="entry name" value="LEUCINE-SPECIFIC-BINDING PROTEIN"/>
    <property type="match status" value="1"/>
</dbReference>
<dbReference type="PANTHER" id="PTHR30483:SF6">
    <property type="entry name" value="PERIPLASMIC BINDING PROTEIN OF ABC TRANSPORTER FOR NATURAL AMINO ACIDS"/>
    <property type="match status" value="1"/>
</dbReference>
<name>A0A345ZWG1_9HYPH</name>
<keyword evidence="8" id="KW-1185">Reference proteome</keyword>
<dbReference type="PRINTS" id="PR00337">
    <property type="entry name" value="LEUILEVALBP"/>
</dbReference>
<dbReference type="InterPro" id="IPR028081">
    <property type="entry name" value="Leu-bd"/>
</dbReference>
<feature type="domain" description="Leucine-binding protein" evidence="6">
    <location>
        <begin position="37"/>
        <end position="372"/>
    </location>
</feature>
<gene>
    <name evidence="7" type="ORF">DW352_12485</name>
</gene>
<dbReference type="Proteomes" id="UP000254889">
    <property type="component" value="Chromosome"/>
</dbReference>
<protein>
    <submittedName>
        <fullName evidence="7">Branched-chain amino acid ABC transporter substrate-binding protein</fullName>
    </submittedName>
</protein>
<dbReference type="Gene3D" id="3.40.50.2300">
    <property type="match status" value="2"/>
</dbReference>
<dbReference type="InterPro" id="IPR028082">
    <property type="entry name" value="Peripla_BP_I"/>
</dbReference>
<feature type="chain" id="PRO_5016956425" evidence="5">
    <location>
        <begin position="33"/>
        <end position="424"/>
    </location>
</feature>
<dbReference type="EMBL" id="CP031417">
    <property type="protein sequence ID" value="AXK81258.1"/>
    <property type="molecule type" value="Genomic_DNA"/>
</dbReference>
<dbReference type="RefSeq" id="WP_115691637.1">
    <property type="nucleotide sequence ID" value="NZ_CP031417.1"/>
</dbReference>
<dbReference type="SUPFAM" id="SSF53822">
    <property type="entry name" value="Periplasmic binding protein-like I"/>
    <property type="match status" value="1"/>
</dbReference>
<accession>A0A345ZWG1</accession>
<evidence type="ECO:0000256" key="5">
    <source>
        <dbReference type="SAM" id="SignalP"/>
    </source>
</evidence>
<sequence length="424" mass="45899">MLDKLKTRILAWTAGTAVAVATTAMVTGGAVAQNKEPIKIGFSMALTGPLAANGKQTLLGMKIWEEQTNAKGGLIGRPVKLVYYDDQSNPSTVPGIYTKLLDVDKVDLVVSGYATNMIAPAMPVVMQKGKTFVTLFGLDVNAEFKYPKYFSVIPTGPRTKPSFTEGLFQVALQQDPKPTTVALVAEDAEFSKNACEGARTNAKDMNLKIVYDRSFPPGTTDFSPILRAVQASNADIVVVCSYPLSSVGIVLAVNEMNYKPKIIGGAMVGLQATVFKQKLGSKMNGFVNYETWVPSDKMMAPAAAFFKTYQAKAGAEGVDPLGYYLGGWGNAYVDALGQAIEGTKSLDDNKIAEYFRKSTFKTVMGEWSYGPGGEWTKSGMMQVQYHNVKDGNDLDQWRGMAVQTVLTPPELATGKVIYPYEKAK</sequence>
<dbReference type="AlphaFoldDB" id="A0A345ZWG1"/>
<reference evidence="7 8" key="1">
    <citation type="submission" date="2018-07" db="EMBL/GenBank/DDBJ databases">
        <authorList>
            <person name="Quirk P.G."/>
            <person name="Krulwich T.A."/>
        </authorList>
    </citation>
    <scope>NUCLEOTIDE SEQUENCE [LARGE SCALE GENOMIC DNA]</scope>
    <source>
        <strain evidence="7 8">CC-BB4</strain>
    </source>
</reference>
<dbReference type="KEGG" id="ptaw:DW352_12485"/>
<proteinExistence type="inferred from homology"/>
<evidence type="ECO:0000256" key="4">
    <source>
        <dbReference type="ARBA" id="ARBA00022970"/>
    </source>
</evidence>
<evidence type="ECO:0000256" key="1">
    <source>
        <dbReference type="ARBA" id="ARBA00010062"/>
    </source>
</evidence>